<accession>A0A951U3J3</accession>
<evidence type="ECO:0000256" key="7">
    <source>
        <dbReference type="ARBA" id="ARBA00035120"/>
    </source>
</evidence>
<dbReference type="AlphaFoldDB" id="A0A951U3J3"/>
<keyword evidence="4 10" id="KW-1133">Transmembrane helix</keyword>
<feature type="transmembrane region" description="Helical" evidence="10">
    <location>
        <begin position="39"/>
        <end position="65"/>
    </location>
</feature>
<gene>
    <name evidence="10 11" type="primary">crcB</name>
    <name evidence="10" type="synonym">fluC</name>
    <name evidence="11" type="ORF">KME07_03195</name>
</gene>
<keyword evidence="10" id="KW-0479">Metal-binding</keyword>
<evidence type="ECO:0000313" key="12">
    <source>
        <dbReference type="Proteomes" id="UP000707356"/>
    </source>
</evidence>
<sequence length="136" mass="14419">MRLIAELAASPQWRAPLAVSLGAVPGALARYYLSLLCGQWFGIGFPMGTLLANLSGAFLMGFFVTFTLDRLVIAPDLRLLIAVGFLGSYTTFSTYALDASNLLRSGQSGLALLYGLGSAGLGLLCLESGRLVARWL</sequence>
<comment type="subcellular location">
    <subcellularLocation>
        <location evidence="1 10">Cell membrane</location>
        <topology evidence="1 10">Multi-pass membrane protein</topology>
    </subcellularLocation>
</comment>
<comment type="activity regulation">
    <text evidence="10">Na(+) is not transported, but it plays an essential structural role and its presence is essential for fluoride channel function.</text>
</comment>
<dbReference type="EMBL" id="JAHHHV010000012">
    <property type="protein sequence ID" value="MBW4464431.1"/>
    <property type="molecule type" value="Genomic_DNA"/>
</dbReference>
<evidence type="ECO:0000256" key="8">
    <source>
        <dbReference type="ARBA" id="ARBA00035585"/>
    </source>
</evidence>
<dbReference type="GO" id="GO:0046872">
    <property type="term" value="F:metal ion binding"/>
    <property type="evidence" value="ECO:0007669"/>
    <property type="project" value="UniProtKB-KW"/>
</dbReference>
<dbReference type="Proteomes" id="UP000707356">
    <property type="component" value="Unassembled WGS sequence"/>
</dbReference>
<protein>
    <recommendedName>
        <fullName evidence="10">Fluoride-specific ion channel FluC</fullName>
    </recommendedName>
</protein>
<dbReference type="PANTHER" id="PTHR28259">
    <property type="entry name" value="FLUORIDE EXPORT PROTEIN 1-RELATED"/>
    <property type="match status" value="1"/>
</dbReference>
<feature type="transmembrane region" description="Helical" evidence="10">
    <location>
        <begin position="77"/>
        <end position="97"/>
    </location>
</feature>
<dbReference type="NCBIfam" id="TIGR00494">
    <property type="entry name" value="crcB"/>
    <property type="match status" value="1"/>
</dbReference>
<keyword evidence="5 10" id="KW-0472">Membrane</keyword>
<feature type="binding site" evidence="10">
    <location>
        <position position="90"/>
    </location>
    <ligand>
        <name>Na(+)</name>
        <dbReference type="ChEBI" id="CHEBI:29101"/>
        <note>structural</note>
    </ligand>
</feature>
<evidence type="ECO:0000256" key="1">
    <source>
        <dbReference type="ARBA" id="ARBA00004651"/>
    </source>
</evidence>
<comment type="caution">
    <text evidence="11">The sequence shown here is derived from an EMBL/GenBank/DDBJ whole genome shotgun (WGS) entry which is preliminary data.</text>
</comment>
<feature type="transmembrane region" description="Helical" evidence="10">
    <location>
        <begin position="12"/>
        <end position="33"/>
    </location>
</feature>
<comment type="function">
    <text evidence="9 10">Fluoride-specific ion channel. Important for reducing fluoride concentration in the cell, thus reducing its toxicity.</text>
</comment>
<keyword evidence="2 10" id="KW-1003">Cell membrane</keyword>
<evidence type="ECO:0000256" key="9">
    <source>
        <dbReference type="ARBA" id="ARBA00049940"/>
    </source>
</evidence>
<evidence type="ECO:0000313" key="11">
    <source>
        <dbReference type="EMBL" id="MBW4464431.1"/>
    </source>
</evidence>
<keyword evidence="3 10" id="KW-0812">Transmembrane</keyword>
<comment type="catalytic activity">
    <reaction evidence="8">
        <text>fluoride(in) = fluoride(out)</text>
        <dbReference type="Rhea" id="RHEA:76159"/>
        <dbReference type="ChEBI" id="CHEBI:17051"/>
    </reaction>
    <physiologicalReaction direction="left-to-right" evidence="8">
        <dbReference type="Rhea" id="RHEA:76160"/>
    </physiologicalReaction>
</comment>
<comment type="similarity">
    <text evidence="7 10">Belongs to the fluoride channel Fluc/FEX (TC 1.A.43) family.</text>
</comment>
<feature type="binding site" evidence="10">
    <location>
        <position position="87"/>
    </location>
    <ligand>
        <name>Na(+)</name>
        <dbReference type="ChEBI" id="CHEBI:29101"/>
        <note>structural</note>
    </ligand>
</feature>
<evidence type="ECO:0000256" key="5">
    <source>
        <dbReference type="ARBA" id="ARBA00023136"/>
    </source>
</evidence>
<evidence type="ECO:0000256" key="10">
    <source>
        <dbReference type="HAMAP-Rule" id="MF_00454"/>
    </source>
</evidence>
<dbReference type="GO" id="GO:0062054">
    <property type="term" value="F:fluoride channel activity"/>
    <property type="evidence" value="ECO:0007669"/>
    <property type="project" value="UniProtKB-UniRule"/>
</dbReference>
<reference evidence="11" key="2">
    <citation type="journal article" date="2022" name="Microbiol. Resour. Announc.">
        <title>Metagenome Sequencing to Explore Phylogenomics of Terrestrial Cyanobacteria.</title>
        <authorList>
            <person name="Ward R.D."/>
            <person name="Stajich J.E."/>
            <person name="Johansen J.R."/>
            <person name="Huntemann M."/>
            <person name="Clum A."/>
            <person name="Foster B."/>
            <person name="Foster B."/>
            <person name="Roux S."/>
            <person name="Palaniappan K."/>
            <person name="Varghese N."/>
            <person name="Mukherjee S."/>
            <person name="Reddy T.B.K."/>
            <person name="Daum C."/>
            <person name="Copeland A."/>
            <person name="Chen I.A."/>
            <person name="Ivanova N.N."/>
            <person name="Kyrpides N.C."/>
            <person name="Shapiro N."/>
            <person name="Eloe-Fadrosh E.A."/>
            <person name="Pietrasiak N."/>
        </authorList>
    </citation>
    <scope>NUCLEOTIDE SEQUENCE</scope>
    <source>
        <strain evidence="11">GSE-TBD4-15B</strain>
    </source>
</reference>
<dbReference type="PANTHER" id="PTHR28259:SF1">
    <property type="entry name" value="FLUORIDE EXPORT PROTEIN 1-RELATED"/>
    <property type="match status" value="1"/>
</dbReference>
<keyword evidence="10" id="KW-0406">Ion transport</keyword>
<keyword evidence="10" id="KW-0915">Sodium</keyword>
<dbReference type="GO" id="GO:0005886">
    <property type="term" value="C:plasma membrane"/>
    <property type="evidence" value="ECO:0007669"/>
    <property type="project" value="UniProtKB-SubCell"/>
</dbReference>
<organism evidence="11 12">
    <name type="scientific">Pegethrix bostrychoides GSE-TBD4-15B</name>
    <dbReference type="NCBI Taxonomy" id="2839662"/>
    <lineage>
        <taxon>Bacteria</taxon>
        <taxon>Bacillati</taxon>
        <taxon>Cyanobacteriota</taxon>
        <taxon>Cyanophyceae</taxon>
        <taxon>Oculatellales</taxon>
        <taxon>Oculatellaceae</taxon>
        <taxon>Pegethrix</taxon>
    </lineage>
</organism>
<evidence type="ECO:0000256" key="4">
    <source>
        <dbReference type="ARBA" id="ARBA00022989"/>
    </source>
</evidence>
<evidence type="ECO:0000256" key="6">
    <source>
        <dbReference type="ARBA" id="ARBA00023303"/>
    </source>
</evidence>
<evidence type="ECO:0000256" key="2">
    <source>
        <dbReference type="ARBA" id="ARBA00022475"/>
    </source>
</evidence>
<dbReference type="HAMAP" id="MF_00454">
    <property type="entry name" value="FluC"/>
    <property type="match status" value="1"/>
</dbReference>
<keyword evidence="6 10" id="KW-0407">Ion channel</keyword>
<dbReference type="InterPro" id="IPR003691">
    <property type="entry name" value="FluC"/>
</dbReference>
<evidence type="ECO:0000256" key="3">
    <source>
        <dbReference type="ARBA" id="ARBA00022692"/>
    </source>
</evidence>
<dbReference type="GO" id="GO:0140114">
    <property type="term" value="P:cellular detoxification of fluoride"/>
    <property type="evidence" value="ECO:0007669"/>
    <property type="project" value="UniProtKB-UniRule"/>
</dbReference>
<keyword evidence="10" id="KW-0813">Transport</keyword>
<reference evidence="11" key="1">
    <citation type="submission" date="2021-05" db="EMBL/GenBank/DDBJ databases">
        <authorList>
            <person name="Pietrasiak N."/>
            <person name="Ward R."/>
            <person name="Stajich J.E."/>
            <person name="Kurbessoian T."/>
        </authorList>
    </citation>
    <scope>NUCLEOTIDE SEQUENCE</scope>
    <source>
        <strain evidence="11">GSE-TBD4-15B</strain>
    </source>
</reference>
<name>A0A951U3J3_9CYAN</name>
<proteinExistence type="inferred from homology"/>
<dbReference type="Pfam" id="PF02537">
    <property type="entry name" value="CRCB"/>
    <property type="match status" value="1"/>
</dbReference>
<feature type="transmembrane region" description="Helical" evidence="10">
    <location>
        <begin position="109"/>
        <end position="126"/>
    </location>
</feature>